<comment type="caution">
    <text evidence="1">The sequence shown here is derived from an EMBL/GenBank/DDBJ whole genome shotgun (WGS) entry which is preliminary data.</text>
</comment>
<name>A0A645HCN6_9ZZZZ</name>
<protein>
    <submittedName>
        <fullName evidence="1">Uncharacterized protein</fullName>
    </submittedName>
</protein>
<organism evidence="1">
    <name type="scientific">bioreactor metagenome</name>
    <dbReference type="NCBI Taxonomy" id="1076179"/>
    <lineage>
        <taxon>unclassified sequences</taxon>
        <taxon>metagenomes</taxon>
        <taxon>ecological metagenomes</taxon>
    </lineage>
</organism>
<sequence>MIVTGQHVQRPQLDVFEVAALQNALFVRVRDAMCGSCESSQQQQGDGNNVFHFL</sequence>
<dbReference type="EMBL" id="VSSQ01091135">
    <property type="protein sequence ID" value="MPN36791.1"/>
    <property type="molecule type" value="Genomic_DNA"/>
</dbReference>
<evidence type="ECO:0000313" key="1">
    <source>
        <dbReference type="EMBL" id="MPN36791.1"/>
    </source>
</evidence>
<accession>A0A645HCN6</accession>
<reference evidence="1" key="1">
    <citation type="submission" date="2019-08" db="EMBL/GenBank/DDBJ databases">
        <authorList>
            <person name="Kucharzyk K."/>
            <person name="Murdoch R.W."/>
            <person name="Higgins S."/>
            <person name="Loffler F."/>
        </authorList>
    </citation>
    <scope>NUCLEOTIDE SEQUENCE</scope>
</reference>
<gene>
    <name evidence="1" type="ORF">SDC9_184302</name>
</gene>
<dbReference type="AlphaFoldDB" id="A0A645HCN6"/>
<proteinExistence type="predicted"/>